<name>A0AAN5I8B7_9BILA</name>
<dbReference type="GO" id="GO:0005506">
    <property type="term" value="F:iron ion binding"/>
    <property type="evidence" value="ECO:0007669"/>
    <property type="project" value="InterPro"/>
</dbReference>
<feature type="binding site" description="axial binding residue" evidence="8">
    <location>
        <position position="449"/>
    </location>
    <ligand>
        <name>heme</name>
        <dbReference type="ChEBI" id="CHEBI:30413"/>
    </ligand>
    <ligandPart>
        <name>Fe</name>
        <dbReference type="ChEBI" id="CHEBI:18248"/>
    </ligandPart>
</feature>
<evidence type="ECO:0000256" key="5">
    <source>
        <dbReference type="ARBA" id="ARBA00023002"/>
    </source>
</evidence>
<dbReference type="InterPro" id="IPR017972">
    <property type="entry name" value="Cyt_P450_CS"/>
</dbReference>
<keyword evidence="4 8" id="KW-0479">Metal-binding</keyword>
<evidence type="ECO:0000256" key="3">
    <source>
        <dbReference type="ARBA" id="ARBA00022617"/>
    </source>
</evidence>
<dbReference type="SUPFAM" id="SSF48264">
    <property type="entry name" value="Cytochrome P450"/>
    <property type="match status" value="1"/>
</dbReference>
<accession>A0AAN5I8B7</accession>
<feature type="transmembrane region" description="Helical" evidence="10">
    <location>
        <begin position="6"/>
        <end position="22"/>
    </location>
</feature>
<evidence type="ECO:0000256" key="1">
    <source>
        <dbReference type="ARBA" id="ARBA00001971"/>
    </source>
</evidence>
<feature type="non-terminal residue" evidence="11">
    <location>
        <position position="1"/>
    </location>
</feature>
<dbReference type="InterPro" id="IPR050476">
    <property type="entry name" value="Insect_CytP450_Detox"/>
</dbReference>
<dbReference type="GO" id="GO:0004497">
    <property type="term" value="F:monooxygenase activity"/>
    <property type="evidence" value="ECO:0007669"/>
    <property type="project" value="UniProtKB-KW"/>
</dbReference>
<evidence type="ECO:0008006" key="13">
    <source>
        <dbReference type="Google" id="ProtNLM"/>
    </source>
</evidence>
<dbReference type="InterPro" id="IPR036396">
    <property type="entry name" value="Cyt_P450_sf"/>
</dbReference>
<dbReference type="AlphaFoldDB" id="A0AAN5I8B7"/>
<evidence type="ECO:0000256" key="10">
    <source>
        <dbReference type="SAM" id="Phobius"/>
    </source>
</evidence>
<dbReference type="PANTHER" id="PTHR24292">
    <property type="entry name" value="CYTOCHROME P450"/>
    <property type="match status" value="1"/>
</dbReference>
<keyword evidence="7 9" id="KW-0503">Monooxygenase</keyword>
<sequence>SAEMLGFAIALLALLFLIYKYYSNVNAYWKKKGIPGPEPELFFGNMRDIWEYERPRSIVIRDWSKKYGKMYGFYEGVRKFLVVSDFEMLNEILVKKFDNFYARARFELQKTEDGPKTHLVDSRGAHWKRLRALGSHAFTNKALKQIVPTVKNSAVLMVDGMERSHEGEINTLEFFQEYTLDVISKVALGMKDAKMFSNEYVQICKDIFSRPLKHVITVLPCIFPWIVDAWLDGLEMIGTFLDIPFLKLMDNLKTTVAERKKQREAGSPSTGDFIDMFLDAEVDVSEVQFGENSDTARKLSFEEVVGQCMVFLLAGFDTTSISLSYLTHLLANHPEVQEKLREEVDAFAHEDLDMEQLGELKYMECVIKETLRHYPLANVVVSRECTKACEIKGYKFEVGDMVATDTWSLHMDKEIWGEDAEEFRPERWLEESSRARTAFQSFGEGPRMCMGMRLAYMEEKIALIELLKRFTIEKTVNTNPIKLVGSITVGPEKVMVKLVKRK</sequence>
<gene>
    <name evidence="11" type="ORF">PMAYCL1PPCAC_26562</name>
</gene>
<dbReference type="Gene3D" id="1.10.630.10">
    <property type="entry name" value="Cytochrome P450"/>
    <property type="match status" value="1"/>
</dbReference>
<evidence type="ECO:0000256" key="9">
    <source>
        <dbReference type="RuleBase" id="RU000461"/>
    </source>
</evidence>
<dbReference type="PRINTS" id="PR00463">
    <property type="entry name" value="EP450I"/>
</dbReference>
<keyword evidence="5 9" id="KW-0560">Oxidoreductase</keyword>
<evidence type="ECO:0000256" key="2">
    <source>
        <dbReference type="ARBA" id="ARBA00010617"/>
    </source>
</evidence>
<keyword evidence="10" id="KW-1133">Transmembrane helix</keyword>
<dbReference type="CDD" id="cd11055">
    <property type="entry name" value="CYP3A-like"/>
    <property type="match status" value="1"/>
</dbReference>
<evidence type="ECO:0000256" key="8">
    <source>
        <dbReference type="PIRSR" id="PIRSR602401-1"/>
    </source>
</evidence>
<dbReference type="EMBL" id="BTRK01000005">
    <property type="protein sequence ID" value="GMR56367.1"/>
    <property type="molecule type" value="Genomic_DNA"/>
</dbReference>
<dbReference type="InterPro" id="IPR002401">
    <property type="entry name" value="Cyt_P450_E_grp-I"/>
</dbReference>
<dbReference type="PROSITE" id="PS00086">
    <property type="entry name" value="CYTOCHROME_P450"/>
    <property type="match status" value="1"/>
</dbReference>
<evidence type="ECO:0000256" key="7">
    <source>
        <dbReference type="ARBA" id="ARBA00023033"/>
    </source>
</evidence>
<evidence type="ECO:0000313" key="12">
    <source>
        <dbReference type="Proteomes" id="UP001328107"/>
    </source>
</evidence>
<comment type="similarity">
    <text evidence="2 9">Belongs to the cytochrome P450 family.</text>
</comment>
<keyword evidence="10" id="KW-0812">Transmembrane</keyword>
<dbReference type="InterPro" id="IPR001128">
    <property type="entry name" value="Cyt_P450"/>
</dbReference>
<dbReference type="FunFam" id="1.10.630.10:FF:000182">
    <property type="entry name" value="Cytochrome P450 3A4"/>
    <property type="match status" value="1"/>
</dbReference>
<keyword evidence="6 8" id="KW-0408">Iron</keyword>
<keyword evidence="3 8" id="KW-0349">Heme</keyword>
<dbReference type="PANTHER" id="PTHR24292:SF102">
    <property type="entry name" value="CYTOCHROME P450 FAMILY-RELATED"/>
    <property type="match status" value="1"/>
</dbReference>
<evidence type="ECO:0000256" key="4">
    <source>
        <dbReference type="ARBA" id="ARBA00022723"/>
    </source>
</evidence>
<reference evidence="12" key="1">
    <citation type="submission" date="2022-10" db="EMBL/GenBank/DDBJ databases">
        <title>Genome assembly of Pristionchus species.</title>
        <authorList>
            <person name="Yoshida K."/>
            <person name="Sommer R.J."/>
        </authorList>
    </citation>
    <scope>NUCLEOTIDE SEQUENCE [LARGE SCALE GENOMIC DNA]</scope>
    <source>
        <strain evidence="12">RS5460</strain>
    </source>
</reference>
<keyword evidence="12" id="KW-1185">Reference proteome</keyword>
<proteinExistence type="inferred from homology"/>
<dbReference type="Pfam" id="PF00067">
    <property type="entry name" value="p450"/>
    <property type="match status" value="1"/>
</dbReference>
<evidence type="ECO:0000256" key="6">
    <source>
        <dbReference type="ARBA" id="ARBA00023004"/>
    </source>
</evidence>
<comment type="caution">
    <text evidence="11">The sequence shown here is derived from an EMBL/GenBank/DDBJ whole genome shotgun (WGS) entry which is preliminary data.</text>
</comment>
<dbReference type="GO" id="GO:0020037">
    <property type="term" value="F:heme binding"/>
    <property type="evidence" value="ECO:0007669"/>
    <property type="project" value="InterPro"/>
</dbReference>
<protein>
    <recommendedName>
        <fullName evidence="13">Cytochrome P450</fullName>
    </recommendedName>
</protein>
<keyword evidence="10" id="KW-0472">Membrane</keyword>
<organism evidence="11 12">
    <name type="scientific">Pristionchus mayeri</name>
    <dbReference type="NCBI Taxonomy" id="1317129"/>
    <lineage>
        <taxon>Eukaryota</taxon>
        <taxon>Metazoa</taxon>
        <taxon>Ecdysozoa</taxon>
        <taxon>Nematoda</taxon>
        <taxon>Chromadorea</taxon>
        <taxon>Rhabditida</taxon>
        <taxon>Rhabditina</taxon>
        <taxon>Diplogasteromorpha</taxon>
        <taxon>Diplogasteroidea</taxon>
        <taxon>Neodiplogasteridae</taxon>
        <taxon>Pristionchus</taxon>
    </lineage>
</organism>
<evidence type="ECO:0000313" key="11">
    <source>
        <dbReference type="EMBL" id="GMR56367.1"/>
    </source>
</evidence>
<dbReference type="PRINTS" id="PR00385">
    <property type="entry name" value="P450"/>
</dbReference>
<dbReference type="GO" id="GO:0016705">
    <property type="term" value="F:oxidoreductase activity, acting on paired donors, with incorporation or reduction of molecular oxygen"/>
    <property type="evidence" value="ECO:0007669"/>
    <property type="project" value="InterPro"/>
</dbReference>
<comment type="cofactor">
    <cofactor evidence="1 8">
        <name>heme</name>
        <dbReference type="ChEBI" id="CHEBI:30413"/>
    </cofactor>
</comment>
<dbReference type="Proteomes" id="UP001328107">
    <property type="component" value="Unassembled WGS sequence"/>
</dbReference>